<dbReference type="AlphaFoldDB" id="A0A1S2YJB2"/>
<dbReference type="STRING" id="3827.A0A1S2YJB2"/>
<dbReference type="InterPro" id="IPR050651">
    <property type="entry name" value="Plant_Cytochrome_P450_Monoox"/>
</dbReference>
<reference evidence="12" key="1">
    <citation type="journal article" date="2013" name="Nat. Biotechnol.">
        <title>Draft genome sequence of chickpea (Cicer arietinum) provides a resource for trait improvement.</title>
        <authorList>
            <person name="Varshney R.K."/>
            <person name="Song C."/>
            <person name="Saxena R.K."/>
            <person name="Azam S."/>
            <person name="Yu S."/>
            <person name="Sharpe A.G."/>
            <person name="Cannon S."/>
            <person name="Baek J."/>
            <person name="Rosen B.D."/>
            <person name="Tar'an B."/>
            <person name="Millan T."/>
            <person name="Zhang X."/>
            <person name="Ramsay L.D."/>
            <person name="Iwata A."/>
            <person name="Wang Y."/>
            <person name="Nelson W."/>
            <person name="Farmer A.D."/>
            <person name="Gaur P.M."/>
            <person name="Soderlund C."/>
            <person name="Penmetsa R.V."/>
            <person name="Xu C."/>
            <person name="Bharti A.K."/>
            <person name="He W."/>
            <person name="Winter P."/>
            <person name="Zhao S."/>
            <person name="Hane J.K."/>
            <person name="Carrasquilla-Garcia N."/>
            <person name="Condie J.A."/>
            <person name="Upadhyaya H.D."/>
            <person name="Luo M.C."/>
            <person name="Thudi M."/>
            <person name="Gowda C.L."/>
            <person name="Singh N.P."/>
            <person name="Lichtenzveig J."/>
            <person name="Gali K.K."/>
            <person name="Rubio J."/>
            <person name="Nadarajan N."/>
            <person name="Dolezel J."/>
            <person name="Bansal K.C."/>
            <person name="Xu X."/>
            <person name="Edwards D."/>
            <person name="Zhang G."/>
            <person name="Kahl G."/>
            <person name="Gil J."/>
            <person name="Singh K.B."/>
            <person name="Datta S.K."/>
            <person name="Jackson S.A."/>
            <person name="Wang J."/>
            <person name="Cook D.R."/>
        </authorList>
    </citation>
    <scope>NUCLEOTIDE SEQUENCE [LARGE SCALE GENOMIC DNA]</scope>
    <source>
        <strain evidence="12">cv. CDC Frontier</strain>
    </source>
</reference>
<dbReference type="InterPro" id="IPR036396">
    <property type="entry name" value="Cyt_P450_sf"/>
</dbReference>
<dbReference type="KEGG" id="cam:101495902"/>
<evidence type="ECO:0000256" key="8">
    <source>
        <dbReference type="ARBA" id="ARBA00023136"/>
    </source>
</evidence>
<gene>
    <name evidence="13" type="primary">LOC101495902</name>
</gene>
<dbReference type="CDD" id="cd20653">
    <property type="entry name" value="CYP81"/>
    <property type="match status" value="1"/>
</dbReference>
<feature type="transmembrane region" description="Helical" evidence="11">
    <location>
        <begin position="6"/>
        <end position="23"/>
    </location>
</feature>
<dbReference type="InterPro" id="IPR002401">
    <property type="entry name" value="Cyt_P450_E_grp-I"/>
</dbReference>
<dbReference type="GO" id="GO:0004497">
    <property type="term" value="F:monooxygenase activity"/>
    <property type="evidence" value="ECO:0007669"/>
    <property type="project" value="UniProtKB-KW"/>
</dbReference>
<feature type="binding site" description="axial binding residue" evidence="9">
    <location>
        <position position="448"/>
    </location>
    <ligand>
        <name>heme</name>
        <dbReference type="ChEBI" id="CHEBI:30413"/>
    </ligand>
    <ligandPart>
        <name>Fe</name>
        <dbReference type="ChEBI" id="CHEBI:18248"/>
    </ligandPart>
</feature>
<keyword evidence="5 10" id="KW-0560">Oxidoreductase</keyword>
<dbReference type="PRINTS" id="PR00463">
    <property type="entry name" value="EP450I"/>
</dbReference>
<evidence type="ECO:0000256" key="11">
    <source>
        <dbReference type="SAM" id="Phobius"/>
    </source>
</evidence>
<dbReference type="GO" id="GO:0016705">
    <property type="term" value="F:oxidoreductase activity, acting on paired donors, with incorporation or reduction of molecular oxygen"/>
    <property type="evidence" value="ECO:0007669"/>
    <property type="project" value="InterPro"/>
</dbReference>
<keyword evidence="3 9" id="KW-0349">Heme</keyword>
<keyword evidence="4 9" id="KW-0479">Metal-binding</keyword>
<dbReference type="InterPro" id="IPR017972">
    <property type="entry name" value="Cyt_P450_CS"/>
</dbReference>
<evidence type="ECO:0000256" key="6">
    <source>
        <dbReference type="ARBA" id="ARBA00023004"/>
    </source>
</evidence>
<organism evidence="12 13">
    <name type="scientific">Cicer arietinum</name>
    <name type="common">Chickpea</name>
    <name type="synonym">Garbanzo</name>
    <dbReference type="NCBI Taxonomy" id="3827"/>
    <lineage>
        <taxon>Eukaryota</taxon>
        <taxon>Viridiplantae</taxon>
        <taxon>Streptophyta</taxon>
        <taxon>Embryophyta</taxon>
        <taxon>Tracheophyta</taxon>
        <taxon>Spermatophyta</taxon>
        <taxon>Magnoliopsida</taxon>
        <taxon>eudicotyledons</taxon>
        <taxon>Gunneridae</taxon>
        <taxon>Pentapetalae</taxon>
        <taxon>rosids</taxon>
        <taxon>fabids</taxon>
        <taxon>Fabales</taxon>
        <taxon>Fabaceae</taxon>
        <taxon>Papilionoideae</taxon>
        <taxon>50 kb inversion clade</taxon>
        <taxon>NPAAA clade</taxon>
        <taxon>Hologalegina</taxon>
        <taxon>IRL clade</taxon>
        <taxon>Cicereae</taxon>
        <taxon>Cicer</taxon>
    </lineage>
</organism>
<dbReference type="PRINTS" id="PR00385">
    <property type="entry name" value="P450"/>
</dbReference>
<comment type="similarity">
    <text evidence="2 10">Belongs to the cytochrome P450 family.</text>
</comment>
<comment type="cofactor">
    <cofactor evidence="9">
        <name>heme</name>
        <dbReference type="ChEBI" id="CHEBI:30413"/>
    </cofactor>
</comment>
<dbReference type="GO" id="GO:0020037">
    <property type="term" value="F:heme binding"/>
    <property type="evidence" value="ECO:0007669"/>
    <property type="project" value="InterPro"/>
</dbReference>
<dbReference type="GeneID" id="101495902"/>
<dbReference type="GO" id="GO:0016020">
    <property type="term" value="C:membrane"/>
    <property type="evidence" value="ECO:0007669"/>
    <property type="project" value="UniProtKB-SubCell"/>
</dbReference>
<keyword evidence="7 10" id="KW-0503">Monooxygenase</keyword>
<evidence type="ECO:0000256" key="5">
    <source>
        <dbReference type="ARBA" id="ARBA00023002"/>
    </source>
</evidence>
<reference evidence="13" key="2">
    <citation type="submission" date="2025-08" db="UniProtKB">
        <authorList>
            <consortium name="RefSeq"/>
        </authorList>
    </citation>
    <scope>IDENTIFICATION</scope>
    <source>
        <tissue evidence="13">Etiolated seedlings</tissue>
    </source>
</reference>
<dbReference type="PANTHER" id="PTHR47947">
    <property type="entry name" value="CYTOCHROME P450 82C3-RELATED"/>
    <property type="match status" value="1"/>
</dbReference>
<keyword evidence="11" id="KW-0812">Transmembrane</keyword>
<dbReference type="GO" id="GO:0005506">
    <property type="term" value="F:iron ion binding"/>
    <property type="evidence" value="ECO:0007669"/>
    <property type="project" value="InterPro"/>
</dbReference>
<dbReference type="PROSITE" id="PS00086">
    <property type="entry name" value="CYTOCHROME_P450"/>
    <property type="match status" value="1"/>
</dbReference>
<dbReference type="PANTHER" id="PTHR47947:SF20">
    <property type="entry name" value="CYTOCHROME P450 FAMILY PROTEIN"/>
    <property type="match status" value="1"/>
</dbReference>
<evidence type="ECO:0000256" key="4">
    <source>
        <dbReference type="ARBA" id="ARBA00022723"/>
    </source>
</evidence>
<dbReference type="SUPFAM" id="SSF48264">
    <property type="entry name" value="Cytochrome P450"/>
    <property type="match status" value="1"/>
</dbReference>
<dbReference type="eggNOG" id="KOG0156">
    <property type="taxonomic scope" value="Eukaryota"/>
</dbReference>
<evidence type="ECO:0000313" key="12">
    <source>
        <dbReference type="Proteomes" id="UP000087171"/>
    </source>
</evidence>
<dbReference type="Pfam" id="PF00067">
    <property type="entry name" value="p450"/>
    <property type="match status" value="1"/>
</dbReference>
<keyword evidence="6 9" id="KW-0408">Iron</keyword>
<evidence type="ECO:0000256" key="7">
    <source>
        <dbReference type="ARBA" id="ARBA00023033"/>
    </source>
</evidence>
<dbReference type="Gene3D" id="1.10.630.10">
    <property type="entry name" value="Cytochrome P450"/>
    <property type="match status" value="1"/>
</dbReference>
<dbReference type="Proteomes" id="UP000087171">
    <property type="component" value="Chromosome Ca6"/>
</dbReference>
<name>A0A1S2YJB2_CICAR</name>
<evidence type="ECO:0000256" key="3">
    <source>
        <dbReference type="ARBA" id="ARBA00022617"/>
    </source>
</evidence>
<evidence type="ECO:0000256" key="9">
    <source>
        <dbReference type="PIRSR" id="PIRSR602401-1"/>
    </source>
</evidence>
<evidence type="ECO:0000256" key="1">
    <source>
        <dbReference type="ARBA" id="ARBA00004370"/>
    </source>
</evidence>
<dbReference type="OrthoDB" id="2789670at2759"/>
<keyword evidence="8 11" id="KW-0472">Membrane</keyword>
<sequence length="512" mass="58662">MEEYSAKWLLPISIFLLTLFFFLKFKKKQNKPKNLPPSPPSLPLIGHLHLIKEPLHRSLHKLSQIYGHMVFLRAGTRNILVVSSPSAIQECLSNNDITFANRPVTLAGKYLHYNSTTLGSSSYGEFWRRLRRLTTSELFSTNRLAMFAKVREEEVMLLVKQIFEESKEQLSMSKVDIKTKTLELSFNIILRVITGKRYYGKDVVALEGKEFQTLMKEFLELLGSGNLNDFFPILEWIDFQGKKKKMVKLSKKMDSFLQKLVDEKQRNRNHDQTTTSMTLIDVMLDLQQKEPEFYTNEVIKGVVLIILVAGSETAATTMEWTLSLLLNHPETMIKVRAEIDTCVGHDQLMAESEGSKLKYLSNVIMEALRLYPVAPLMIPHQSSNDCKVCGFDIPRGTMLFVNLWTLHRDPNLWKDPTKFVPERFEEGDLGNFNDIYNMLPFGIGRRSCPGDVLAKRVMGHAIGSLIQCFEWERIGVEEIDMTEGFGITMPKVEPLVALCKPRQVMIKAMSNI</sequence>
<dbReference type="FunFam" id="1.10.630.10:FF:000023">
    <property type="entry name" value="Cytochrome P450 family protein"/>
    <property type="match status" value="1"/>
</dbReference>
<keyword evidence="11" id="KW-1133">Transmembrane helix</keyword>
<proteinExistence type="inferred from homology"/>
<dbReference type="InterPro" id="IPR001128">
    <property type="entry name" value="Cyt_P450"/>
</dbReference>
<protein>
    <submittedName>
        <fullName evidence="13">Isoflavone 2'-hydroxylase-like</fullName>
    </submittedName>
</protein>
<accession>A0A1S2YJB2</accession>
<evidence type="ECO:0000313" key="13">
    <source>
        <dbReference type="RefSeq" id="XP_004505622.1"/>
    </source>
</evidence>
<dbReference type="RefSeq" id="XP_004505622.1">
    <property type="nucleotide sequence ID" value="XM_004505565.3"/>
</dbReference>
<keyword evidence="12" id="KW-1185">Reference proteome</keyword>
<evidence type="ECO:0000256" key="10">
    <source>
        <dbReference type="RuleBase" id="RU000461"/>
    </source>
</evidence>
<evidence type="ECO:0000256" key="2">
    <source>
        <dbReference type="ARBA" id="ARBA00010617"/>
    </source>
</evidence>
<comment type="subcellular location">
    <subcellularLocation>
        <location evidence="1">Membrane</location>
    </subcellularLocation>
</comment>
<dbReference type="PaxDb" id="3827-XP_004505622.1"/>